<keyword evidence="2 4" id="KW-0727">SH2 domain</keyword>
<dbReference type="FunFam" id="3.30.505.10:FF:000067">
    <property type="entry name" value="Src homology 2 domain-containing E"/>
    <property type="match status" value="1"/>
</dbReference>
<sequence>MAKWFKEFPLALKNGTDKIRSVSESGSHPRANKAGLLISIGTKTGHRKNSSADSAAGGGGVGLLSGKNRKNSGAEVSRNGVGSQKDGKAWDTLLAGKSRKNSKAEAVLEEQHRPPKTSPPACAYISRMIRVDKQDKSPNFTISGTAGSPVSSEAEKPAAQSKTGTLIIVEDYADPFDAQKTKEQRDAERVGENDGYMEPYDAQQMITEIRRRGSKDLLKVCMSADGSEGPAEKGQPAAIYDNPYEGSGDGERTKPELDQRPATEYELPWEWRKQHIVRTLSAQFDNPVKEETCFHTLTMQTQMLQQQQHLRQKSRSQKILRSSHPTLLPSTLPCSSPDGEACCVDPLLPLEKQSWYHGCVTRQEAEFQLQSCREASFLVRNSESDSSKYSIALKTSQGCVHIIVAQTKENGFTLDQSSCVFPSIPEVVHHYRTSRLPFTGAEHMTLLHPVPRIH</sequence>
<dbReference type="PANTHER" id="PTHR15127:SF29">
    <property type="entry name" value="SH2 DOMAIN-CONTAINING ADAPTER PROTEIN E"/>
    <property type="match status" value="1"/>
</dbReference>
<dbReference type="InterPro" id="IPR051846">
    <property type="entry name" value="SH2_domain_adapters"/>
</dbReference>
<dbReference type="InterPro" id="IPR036860">
    <property type="entry name" value="SH2_dom_sf"/>
</dbReference>
<evidence type="ECO:0000313" key="7">
    <source>
        <dbReference type="Ensembl" id="ENSPMEP00000027465.1"/>
    </source>
</evidence>
<dbReference type="PRINTS" id="PR00401">
    <property type="entry name" value="SH2DOMAIN"/>
</dbReference>
<evidence type="ECO:0000256" key="1">
    <source>
        <dbReference type="ARBA" id="ARBA00022553"/>
    </source>
</evidence>
<dbReference type="GeneID" id="106918196"/>
<dbReference type="OrthoDB" id="5914531at2759"/>
<name>A0A3B3YKB3_9TELE</name>
<dbReference type="Proteomes" id="UP000261480">
    <property type="component" value="Unplaced"/>
</dbReference>
<feature type="region of interest" description="Disordered" evidence="5">
    <location>
        <begin position="42"/>
        <end position="121"/>
    </location>
</feature>
<feature type="region of interest" description="Disordered" evidence="5">
    <location>
        <begin position="137"/>
        <end position="162"/>
    </location>
</feature>
<organism evidence="7 8">
    <name type="scientific">Poecilia mexicana</name>
    <dbReference type="NCBI Taxonomy" id="48701"/>
    <lineage>
        <taxon>Eukaryota</taxon>
        <taxon>Metazoa</taxon>
        <taxon>Chordata</taxon>
        <taxon>Craniata</taxon>
        <taxon>Vertebrata</taxon>
        <taxon>Euteleostomi</taxon>
        <taxon>Actinopterygii</taxon>
        <taxon>Neopterygii</taxon>
        <taxon>Teleostei</taxon>
        <taxon>Neoteleostei</taxon>
        <taxon>Acanthomorphata</taxon>
        <taxon>Ovalentaria</taxon>
        <taxon>Atherinomorphae</taxon>
        <taxon>Cyprinodontiformes</taxon>
        <taxon>Poeciliidae</taxon>
        <taxon>Poeciliinae</taxon>
        <taxon>Poecilia</taxon>
    </lineage>
</organism>
<evidence type="ECO:0000256" key="3">
    <source>
        <dbReference type="ARBA" id="ARBA00074793"/>
    </source>
</evidence>
<dbReference type="PROSITE" id="PS50001">
    <property type="entry name" value="SH2"/>
    <property type="match status" value="1"/>
</dbReference>
<reference evidence="7" key="1">
    <citation type="submission" date="2025-08" db="UniProtKB">
        <authorList>
            <consortium name="Ensembl"/>
        </authorList>
    </citation>
    <scope>IDENTIFICATION</scope>
</reference>
<keyword evidence="8" id="KW-1185">Reference proteome</keyword>
<dbReference type="Gene3D" id="3.30.505.10">
    <property type="entry name" value="SH2 domain"/>
    <property type="match status" value="1"/>
</dbReference>
<feature type="compositionally biased region" description="Basic and acidic residues" evidence="5">
    <location>
        <begin position="249"/>
        <end position="259"/>
    </location>
</feature>
<keyword evidence="1" id="KW-0597">Phosphoprotein</keyword>
<protein>
    <recommendedName>
        <fullName evidence="3">SH2 domain-containing adapter protein E</fullName>
    </recommendedName>
</protein>
<evidence type="ECO:0000259" key="6">
    <source>
        <dbReference type="PROSITE" id="PS50001"/>
    </source>
</evidence>
<dbReference type="Ensembl" id="ENSPMET00000016731.1">
    <property type="protein sequence ID" value="ENSPMEP00000027465.1"/>
    <property type="gene ID" value="ENSPMEG00000011858.1"/>
</dbReference>
<reference evidence="7" key="2">
    <citation type="submission" date="2025-09" db="UniProtKB">
        <authorList>
            <consortium name="Ensembl"/>
        </authorList>
    </citation>
    <scope>IDENTIFICATION</scope>
</reference>
<feature type="domain" description="SH2" evidence="6">
    <location>
        <begin position="355"/>
        <end position="450"/>
    </location>
</feature>
<dbReference type="AlphaFoldDB" id="A0A3B3YKB3"/>
<accession>A0A3B3YKB3</accession>
<dbReference type="SUPFAM" id="SSF55550">
    <property type="entry name" value="SH2 domain"/>
    <property type="match status" value="1"/>
</dbReference>
<feature type="compositionally biased region" description="Polar residues" evidence="5">
    <location>
        <begin position="137"/>
        <end position="151"/>
    </location>
</feature>
<dbReference type="SMART" id="SM00252">
    <property type="entry name" value="SH2"/>
    <property type="match status" value="1"/>
</dbReference>
<evidence type="ECO:0000313" key="8">
    <source>
        <dbReference type="Proteomes" id="UP000261480"/>
    </source>
</evidence>
<dbReference type="RefSeq" id="XP_014843240.1">
    <property type="nucleotide sequence ID" value="XM_014987754.1"/>
</dbReference>
<dbReference type="Pfam" id="PF00017">
    <property type="entry name" value="SH2"/>
    <property type="match status" value="1"/>
</dbReference>
<dbReference type="InterPro" id="IPR000980">
    <property type="entry name" value="SH2"/>
</dbReference>
<evidence type="ECO:0000256" key="5">
    <source>
        <dbReference type="SAM" id="MobiDB-lite"/>
    </source>
</evidence>
<evidence type="ECO:0000256" key="4">
    <source>
        <dbReference type="PROSITE-ProRule" id="PRU00191"/>
    </source>
</evidence>
<dbReference type="KEGG" id="pmei:106918196"/>
<feature type="region of interest" description="Disordered" evidence="5">
    <location>
        <begin position="224"/>
        <end position="259"/>
    </location>
</feature>
<dbReference type="PANTHER" id="PTHR15127">
    <property type="entry name" value="HEAVYWEIGHT, ISOFORM A"/>
    <property type="match status" value="1"/>
</dbReference>
<proteinExistence type="predicted"/>
<dbReference type="GO" id="GO:0001784">
    <property type="term" value="F:phosphotyrosine residue binding"/>
    <property type="evidence" value="ECO:0007669"/>
    <property type="project" value="TreeGrafter"/>
</dbReference>
<evidence type="ECO:0000256" key="2">
    <source>
        <dbReference type="ARBA" id="ARBA00022999"/>
    </source>
</evidence>